<comment type="similarity">
    <text evidence="1">Belongs to the iron-containing alcohol dehydrogenase family.</text>
</comment>
<dbReference type="InterPro" id="IPR018211">
    <property type="entry name" value="ADH_Fe_CS"/>
</dbReference>
<keyword evidence="3" id="KW-0520">NAD</keyword>
<dbReference type="Gene3D" id="1.20.1090.10">
    <property type="entry name" value="Dehydroquinate synthase-like - alpha domain"/>
    <property type="match status" value="1"/>
</dbReference>
<keyword evidence="2" id="KW-0560">Oxidoreductase</keyword>
<accession>A0A367ZTK5</accession>
<dbReference type="Proteomes" id="UP000252355">
    <property type="component" value="Unassembled WGS sequence"/>
</dbReference>
<dbReference type="Gene3D" id="3.40.50.1970">
    <property type="match status" value="1"/>
</dbReference>
<dbReference type="InterPro" id="IPR001670">
    <property type="entry name" value="ADH_Fe/GldA"/>
</dbReference>
<dbReference type="Pfam" id="PF25137">
    <property type="entry name" value="ADH_Fe_C"/>
    <property type="match status" value="1"/>
</dbReference>
<feature type="domain" description="Fe-containing alcohol dehydrogenase-like C-terminal" evidence="5">
    <location>
        <begin position="186"/>
        <end position="382"/>
    </location>
</feature>
<proteinExistence type="inferred from homology"/>
<protein>
    <submittedName>
        <fullName evidence="6">Alcohol dehydrogenase</fullName>
    </submittedName>
</protein>
<dbReference type="PANTHER" id="PTHR11496:SF102">
    <property type="entry name" value="ALCOHOL DEHYDROGENASE 4"/>
    <property type="match status" value="1"/>
</dbReference>
<dbReference type="FunFam" id="3.40.50.1970:FF:000003">
    <property type="entry name" value="Alcohol dehydrogenase, iron-containing"/>
    <property type="match status" value="1"/>
</dbReference>
<name>A0A367ZTK5_9BACT</name>
<evidence type="ECO:0000313" key="7">
    <source>
        <dbReference type="Proteomes" id="UP000252355"/>
    </source>
</evidence>
<evidence type="ECO:0000256" key="2">
    <source>
        <dbReference type="ARBA" id="ARBA00023002"/>
    </source>
</evidence>
<dbReference type="GO" id="GO:0046872">
    <property type="term" value="F:metal ion binding"/>
    <property type="evidence" value="ECO:0007669"/>
    <property type="project" value="InterPro"/>
</dbReference>
<dbReference type="GO" id="GO:0004022">
    <property type="term" value="F:alcohol dehydrogenase (NAD+) activity"/>
    <property type="evidence" value="ECO:0007669"/>
    <property type="project" value="TreeGrafter"/>
</dbReference>
<organism evidence="6 7">
    <name type="scientific">Candidatus Ozemobacter sibiricus</name>
    <dbReference type="NCBI Taxonomy" id="2268124"/>
    <lineage>
        <taxon>Bacteria</taxon>
        <taxon>Candidatus Ozemobacteria</taxon>
        <taxon>Candidatus Ozemobacterales</taxon>
        <taxon>Candidatus Ozemobacteraceae</taxon>
        <taxon>Candidatus Ozemobacter</taxon>
    </lineage>
</organism>
<reference evidence="6 7" key="1">
    <citation type="submission" date="2018-05" db="EMBL/GenBank/DDBJ databases">
        <title>A metagenomic window into the 2 km-deep terrestrial subsurface aquifer revealed taxonomically and functionally diverse microbial community comprising novel uncultured bacterial lineages.</title>
        <authorList>
            <person name="Kadnikov V.V."/>
            <person name="Mardanov A.V."/>
            <person name="Beletsky A.V."/>
            <person name="Banks D."/>
            <person name="Pimenov N.V."/>
            <person name="Frank Y.A."/>
            <person name="Karnachuk O.V."/>
            <person name="Ravin N.V."/>
        </authorList>
    </citation>
    <scope>NUCLEOTIDE SEQUENCE [LARGE SCALE GENOMIC DNA]</scope>
    <source>
        <strain evidence="6">BY5</strain>
    </source>
</reference>
<comment type="caution">
    <text evidence="6">The sequence shown here is derived from an EMBL/GenBank/DDBJ whole genome shotgun (WGS) entry which is preliminary data.</text>
</comment>
<dbReference type="Pfam" id="PF00465">
    <property type="entry name" value="Fe-ADH"/>
    <property type="match status" value="1"/>
</dbReference>
<dbReference type="EMBL" id="QOQW01000001">
    <property type="protein sequence ID" value="RCK81474.1"/>
    <property type="molecule type" value="Genomic_DNA"/>
</dbReference>
<evidence type="ECO:0000259" key="5">
    <source>
        <dbReference type="Pfam" id="PF25137"/>
    </source>
</evidence>
<evidence type="ECO:0000256" key="1">
    <source>
        <dbReference type="ARBA" id="ARBA00007358"/>
    </source>
</evidence>
<sequence>MQFTFATAQRIIFGEGVRHQLGGLADEWPGPVMVLCGSDRRRAEFALAELKSRQRPITLFQVAGEPTIGQIQAATQRARHGNVALVIAIGGGSVIDAGKAVATLLCNDGPIEDYLEVIGRGRPLTRAGLPVIAVPTTAGTGSEVTRNAVLAAPPQKVKVSLRHHLMLPRLALVDPELTYSLPPELTASTGLDALTQLIEPFLSLKANPLADAVCREGLPRAARALARAFRQGDDREARRDLALASLLGGMALANAGLGAVHGLAAPLGGLFPAPHGALCARLLPEVLTVNLRAVRERGSDPTLQQRFDELGRLLTGRPEARADDAIGWVRDLVDLVQPRALSSYGLTPADFPQIVEKARASSSMQANPVALTNDELLEILALALG</sequence>
<evidence type="ECO:0000313" key="6">
    <source>
        <dbReference type="EMBL" id="RCK81474.1"/>
    </source>
</evidence>
<feature type="domain" description="Alcohol dehydrogenase iron-type/glycerol dehydrogenase GldA" evidence="4">
    <location>
        <begin position="9"/>
        <end position="175"/>
    </location>
</feature>
<dbReference type="PROSITE" id="PS00913">
    <property type="entry name" value="ADH_IRON_1"/>
    <property type="match status" value="1"/>
</dbReference>
<gene>
    <name evidence="6" type="ORF">OZSIB_0608</name>
</gene>
<evidence type="ECO:0000259" key="4">
    <source>
        <dbReference type="Pfam" id="PF00465"/>
    </source>
</evidence>
<dbReference type="PANTHER" id="PTHR11496">
    <property type="entry name" value="ALCOHOL DEHYDROGENASE"/>
    <property type="match status" value="1"/>
</dbReference>
<dbReference type="AlphaFoldDB" id="A0A367ZTK5"/>
<dbReference type="InterPro" id="IPR039697">
    <property type="entry name" value="Alcohol_dehydrogenase_Fe"/>
</dbReference>
<evidence type="ECO:0000256" key="3">
    <source>
        <dbReference type="ARBA" id="ARBA00023027"/>
    </source>
</evidence>
<dbReference type="InterPro" id="IPR056798">
    <property type="entry name" value="ADH_Fe_C"/>
</dbReference>
<dbReference type="CDD" id="cd08183">
    <property type="entry name" value="Fe-ADH-like"/>
    <property type="match status" value="1"/>
</dbReference>
<dbReference type="SUPFAM" id="SSF56796">
    <property type="entry name" value="Dehydroquinate synthase-like"/>
    <property type="match status" value="1"/>
</dbReference>